<dbReference type="EMBL" id="QKWP01000013">
    <property type="protein sequence ID" value="RIB30428.1"/>
    <property type="molecule type" value="Genomic_DNA"/>
</dbReference>
<dbReference type="STRING" id="44941.A0A397W829"/>
<name>A0A397W829_9GLOM</name>
<dbReference type="OrthoDB" id="2419864at2759"/>
<gene>
    <name evidence="1" type="ORF">C2G38_222093</name>
</gene>
<dbReference type="AlphaFoldDB" id="A0A397W829"/>
<evidence type="ECO:0000313" key="2">
    <source>
        <dbReference type="Proteomes" id="UP000266673"/>
    </source>
</evidence>
<sequence>MINITFNVNVSCPFYDANLAIYQKINQTDILRQFFNPTNCTKSNVIILNVLNCTFNDPGGQYYIQMDNCFVVDDVYKEPIFGIDSNVWIFQTENITSIKKHSDKQEDTRGVLRLTISGSRHFRELNGSGRRDFFFTLINNLTFMIPTEKGRLGSDRNYQLDKSNILISLSIREANDGEKLTAADIKDNLHQLITNKAFTGISTETVTDFLDEAYGFQQAQGIGENTEH</sequence>
<evidence type="ECO:0000313" key="1">
    <source>
        <dbReference type="EMBL" id="RIB30428.1"/>
    </source>
</evidence>
<comment type="caution">
    <text evidence="1">The sequence shown here is derived from an EMBL/GenBank/DDBJ whole genome shotgun (WGS) entry which is preliminary data.</text>
</comment>
<dbReference type="Proteomes" id="UP000266673">
    <property type="component" value="Unassembled WGS sequence"/>
</dbReference>
<protein>
    <submittedName>
        <fullName evidence="1">Uncharacterized protein</fullName>
    </submittedName>
</protein>
<keyword evidence="2" id="KW-1185">Reference proteome</keyword>
<accession>A0A397W829</accession>
<proteinExistence type="predicted"/>
<organism evidence="1 2">
    <name type="scientific">Gigaspora rosea</name>
    <dbReference type="NCBI Taxonomy" id="44941"/>
    <lineage>
        <taxon>Eukaryota</taxon>
        <taxon>Fungi</taxon>
        <taxon>Fungi incertae sedis</taxon>
        <taxon>Mucoromycota</taxon>
        <taxon>Glomeromycotina</taxon>
        <taxon>Glomeromycetes</taxon>
        <taxon>Diversisporales</taxon>
        <taxon>Gigasporaceae</taxon>
        <taxon>Gigaspora</taxon>
    </lineage>
</organism>
<reference evidence="1 2" key="1">
    <citation type="submission" date="2018-06" db="EMBL/GenBank/DDBJ databases">
        <title>Comparative genomics reveals the genomic features of Rhizophagus irregularis, R. cerebriforme, R. diaphanum and Gigaspora rosea, and their symbiotic lifestyle signature.</title>
        <authorList>
            <person name="Morin E."/>
            <person name="San Clemente H."/>
            <person name="Chen E.C.H."/>
            <person name="De La Providencia I."/>
            <person name="Hainaut M."/>
            <person name="Kuo A."/>
            <person name="Kohler A."/>
            <person name="Murat C."/>
            <person name="Tang N."/>
            <person name="Roy S."/>
            <person name="Loubradou J."/>
            <person name="Henrissat B."/>
            <person name="Grigoriev I.V."/>
            <person name="Corradi N."/>
            <person name="Roux C."/>
            <person name="Martin F.M."/>
        </authorList>
    </citation>
    <scope>NUCLEOTIDE SEQUENCE [LARGE SCALE GENOMIC DNA]</scope>
    <source>
        <strain evidence="1 2">DAOM 194757</strain>
    </source>
</reference>